<organism evidence="2">
    <name type="scientific">viral metagenome</name>
    <dbReference type="NCBI Taxonomy" id="1070528"/>
    <lineage>
        <taxon>unclassified sequences</taxon>
        <taxon>metagenomes</taxon>
        <taxon>organismal metagenomes</taxon>
    </lineage>
</organism>
<sequence length="489" mass="57400">MYYDEDVFEKYKNYRLITLSTAVLSLSEGIGLSKNVGTRKNVKSLYQRINERDAAIKREGENVITKLYEHASKMCPNINEVYVKESLEKCISGDPNYEIIIVTRPSKRITHSRNRPFWEINYTDLNREKKLGKIRGFLIAQKGECKKYPLAYAVNLICTRESGIASLLIGAYMYAIRSNTVLTQKGLLELAGAFYNMNAYCLYRKMGFVVDPDIFDPDIRGTKCLSDDDGMLPMSADLSDLSLMQILKMIASPSTNKEPLCDRRFTKEMKYSNESGAKLNTLRDRVYNLEMIKYYFHRGFSRRRDYFRFFEYPITRYRLLLLLIDIVREIQADQELMKSLSMNTTLTHLKPMIGWGTIYNLNEEEKYKTEFAFLRDANKDADKDYTQLKSHIDSLHDFFPRYQKNILLETLKEKIDKTFQEYMEEYERLENGSPRKHLVLEPGEKSPKNKTHKSYLDIPVELHPWSPRNRIEDVPKKRRTTLKSRSPEK</sequence>
<proteinExistence type="predicted"/>
<dbReference type="EMBL" id="MN739530">
    <property type="protein sequence ID" value="QHT10914.1"/>
    <property type="molecule type" value="Genomic_DNA"/>
</dbReference>
<dbReference type="AlphaFoldDB" id="A0A6C0D489"/>
<protein>
    <submittedName>
        <fullName evidence="2">Uncharacterized protein</fullName>
    </submittedName>
</protein>
<evidence type="ECO:0000256" key="1">
    <source>
        <dbReference type="SAM" id="MobiDB-lite"/>
    </source>
</evidence>
<accession>A0A6C0D489</accession>
<name>A0A6C0D489_9ZZZZ</name>
<evidence type="ECO:0000313" key="2">
    <source>
        <dbReference type="EMBL" id="QHT10914.1"/>
    </source>
</evidence>
<reference evidence="2" key="1">
    <citation type="journal article" date="2020" name="Nature">
        <title>Giant virus diversity and host interactions through global metagenomics.</title>
        <authorList>
            <person name="Schulz F."/>
            <person name="Roux S."/>
            <person name="Paez-Espino D."/>
            <person name="Jungbluth S."/>
            <person name="Walsh D.A."/>
            <person name="Denef V.J."/>
            <person name="McMahon K.D."/>
            <person name="Konstantinidis K.T."/>
            <person name="Eloe-Fadrosh E.A."/>
            <person name="Kyrpides N.C."/>
            <person name="Woyke T."/>
        </authorList>
    </citation>
    <scope>NUCLEOTIDE SEQUENCE</scope>
    <source>
        <strain evidence="2">GVMAG-M-3300023174-111</strain>
    </source>
</reference>
<feature type="compositionally biased region" description="Basic and acidic residues" evidence="1">
    <location>
        <begin position="438"/>
        <end position="447"/>
    </location>
</feature>
<feature type="region of interest" description="Disordered" evidence="1">
    <location>
        <begin position="434"/>
        <end position="489"/>
    </location>
</feature>